<protein>
    <recommendedName>
        <fullName evidence="2">RING-type domain-containing protein</fullName>
    </recommendedName>
</protein>
<dbReference type="PANTHER" id="PTHR45676:SF41">
    <property type="entry name" value="RING-H2 FINGER PROTEIN ATL66"/>
    <property type="match status" value="1"/>
</dbReference>
<reference evidence="3" key="1">
    <citation type="submission" date="2024-03" db="EMBL/GenBank/DDBJ databases">
        <title>WGS assembly of Saponaria officinalis var. Norfolk2.</title>
        <authorList>
            <person name="Jenkins J."/>
            <person name="Shu S."/>
            <person name="Grimwood J."/>
            <person name="Barry K."/>
            <person name="Goodstein D."/>
            <person name="Schmutz J."/>
            <person name="Leebens-Mack J."/>
            <person name="Osbourn A."/>
        </authorList>
    </citation>
    <scope>NUCLEOTIDE SEQUENCE [LARGE SCALE GENOMIC DNA]</scope>
    <source>
        <strain evidence="3">JIC</strain>
    </source>
</reference>
<dbReference type="InterPro" id="IPR013083">
    <property type="entry name" value="Znf_RING/FYVE/PHD"/>
</dbReference>
<dbReference type="SUPFAM" id="SSF57850">
    <property type="entry name" value="RING/U-box"/>
    <property type="match status" value="1"/>
</dbReference>
<dbReference type="Proteomes" id="UP001443914">
    <property type="component" value="Unassembled WGS sequence"/>
</dbReference>
<proteinExistence type="predicted"/>
<name>A0AAW1LI64_SAPOF</name>
<dbReference type="PROSITE" id="PS50089">
    <property type="entry name" value="ZF_RING_2"/>
    <property type="match status" value="1"/>
</dbReference>
<evidence type="ECO:0000256" key="1">
    <source>
        <dbReference type="PROSITE-ProRule" id="PRU00175"/>
    </source>
</evidence>
<evidence type="ECO:0000313" key="3">
    <source>
        <dbReference type="EMBL" id="KAK9733465.1"/>
    </source>
</evidence>
<dbReference type="GO" id="GO:0008270">
    <property type="term" value="F:zinc ion binding"/>
    <property type="evidence" value="ECO:0007669"/>
    <property type="project" value="UniProtKB-KW"/>
</dbReference>
<dbReference type="EMBL" id="JBDFQZ010000004">
    <property type="protein sequence ID" value="KAK9733465.1"/>
    <property type="molecule type" value="Genomic_DNA"/>
</dbReference>
<evidence type="ECO:0000313" key="4">
    <source>
        <dbReference type="Proteomes" id="UP001443914"/>
    </source>
</evidence>
<dbReference type="PANTHER" id="PTHR45676">
    <property type="entry name" value="RING-H2 FINGER PROTEIN ATL51-RELATED"/>
    <property type="match status" value="1"/>
</dbReference>
<keyword evidence="4" id="KW-1185">Reference proteome</keyword>
<dbReference type="Pfam" id="PF13639">
    <property type="entry name" value="zf-RING_2"/>
    <property type="match status" value="1"/>
</dbReference>
<dbReference type="Gene3D" id="3.30.40.10">
    <property type="entry name" value="Zinc/RING finger domain, C3HC4 (zinc finger)"/>
    <property type="match status" value="1"/>
</dbReference>
<sequence>MGPHTRAGLGSGLWALGKHLRCELCSGFGLIFSDKRNGFSGFLFSLTHAVGLVDVGLCRACFPLPMRGASASSAFDVPLAIVITETNSVENDNCGICLETLESGVNICVLPVCKHLFHIKCTHKWFENRKYCPLCNHYNLRRNLV</sequence>
<feature type="domain" description="RING-type" evidence="2">
    <location>
        <begin position="94"/>
        <end position="136"/>
    </location>
</feature>
<dbReference type="AlphaFoldDB" id="A0AAW1LI64"/>
<keyword evidence="1" id="KW-0862">Zinc</keyword>
<dbReference type="InterPro" id="IPR001841">
    <property type="entry name" value="Znf_RING"/>
</dbReference>
<keyword evidence="1" id="KW-0479">Metal-binding</keyword>
<dbReference type="SMART" id="SM00184">
    <property type="entry name" value="RING"/>
    <property type="match status" value="1"/>
</dbReference>
<comment type="caution">
    <text evidence="3">The sequence shown here is derived from an EMBL/GenBank/DDBJ whole genome shotgun (WGS) entry which is preliminary data.</text>
</comment>
<evidence type="ECO:0000259" key="2">
    <source>
        <dbReference type="PROSITE" id="PS50089"/>
    </source>
</evidence>
<accession>A0AAW1LI64</accession>
<gene>
    <name evidence="3" type="ORF">RND81_04G069300</name>
</gene>
<organism evidence="3 4">
    <name type="scientific">Saponaria officinalis</name>
    <name type="common">Common soapwort</name>
    <name type="synonym">Lychnis saponaria</name>
    <dbReference type="NCBI Taxonomy" id="3572"/>
    <lineage>
        <taxon>Eukaryota</taxon>
        <taxon>Viridiplantae</taxon>
        <taxon>Streptophyta</taxon>
        <taxon>Embryophyta</taxon>
        <taxon>Tracheophyta</taxon>
        <taxon>Spermatophyta</taxon>
        <taxon>Magnoliopsida</taxon>
        <taxon>eudicotyledons</taxon>
        <taxon>Gunneridae</taxon>
        <taxon>Pentapetalae</taxon>
        <taxon>Caryophyllales</taxon>
        <taxon>Caryophyllaceae</taxon>
        <taxon>Caryophylleae</taxon>
        <taxon>Saponaria</taxon>
    </lineage>
</organism>
<keyword evidence="1" id="KW-0863">Zinc-finger</keyword>